<proteinExistence type="predicted"/>
<feature type="region of interest" description="Disordered" evidence="4">
    <location>
        <begin position="77"/>
        <end position="96"/>
    </location>
</feature>
<dbReference type="GO" id="GO:0003677">
    <property type="term" value="F:DNA binding"/>
    <property type="evidence" value="ECO:0007669"/>
    <property type="project" value="UniProtKB-KW"/>
</dbReference>
<keyword evidence="7" id="KW-1185">Reference proteome</keyword>
<dbReference type="InterPro" id="IPR039418">
    <property type="entry name" value="LexA-like"/>
</dbReference>
<evidence type="ECO:0000313" key="6">
    <source>
        <dbReference type="EMBL" id="SEP11897.1"/>
    </source>
</evidence>
<reference evidence="7" key="1">
    <citation type="submission" date="2016-10" db="EMBL/GenBank/DDBJ databases">
        <authorList>
            <person name="Varghese N."/>
            <person name="Submissions S."/>
        </authorList>
    </citation>
    <scope>NUCLEOTIDE SEQUENCE [LARGE SCALE GENOMIC DNA]</scope>
    <source>
        <strain evidence="7">DSM 123</strain>
    </source>
</reference>
<name>A0A1H8V9H3_9BRAD</name>
<evidence type="ECO:0000256" key="1">
    <source>
        <dbReference type="ARBA" id="ARBA00023015"/>
    </source>
</evidence>
<dbReference type="InterPro" id="IPR036286">
    <property type="entry name" value="LexA/Signal_pep-like_sf"/>
</dbReference>
<evidence type="ECO:0000256" key="4">
    <source>
        <dbReference type="SAM" id="MobiDB-lite"/>
    </source>
</evidence>
<dbReference type="PANTHER" id="PTHR40661">
    <property type="match status" value="1"/>
</dbReference>
<dbReference type="Pfam" id="PF00717">
    <property type="entry name" value="Peptidase_S24"/>
    <property type="match status" value="1"/>
</dbReference>
<dbReference type="PANTHER" id="PTHR40661:SF3">
    <property type="entry name" value="FELS-1 PROPHAGE TRANSCRIPTIONAL REGULATOR"/>
    <property type="match status" value="1"/>
</dbReference>
<evidence type="ECO:0000256" key="2">
    <source>
        <dbReference type="ARBA" id="ARBA00023125"/>
    </source>
</evidence>
<dbReference type="EMBL" id="FODT01000008">
    <property type="protein sequence ID" value="SEP11897.1"/>
    <property type="molecule type" value="Genomic_DNA"/>
</dbReference>
<dbReference type="InterPro" id="IPR015927">
    <property type="entry name" value="Peptidase_S24_S26A/B/C"/>
</dbReference>
<dbReference type="CDD" id="cd06529">
    <property type="entry name" value="S24_LexA-like"/>
    <property type="match status" value="1"/>
</dbReference>
<sequence>MSKNQPHNGEGSDHRGGNLRKNTSRRLKYTDVKARLDDLRDVPLGGELPDWSALTIGNRFAVALRLIPKELRESALQRSGKQIDRYESADTDDPKAPKIPDQVLAALAAHAKLPASWLADGQAVDRMPPVTSGTTDELLAPDGDVPLQKLAFKVSAGHGALTIDESSHYVRFPRAILDHIGVKAANARLMESSGLSMWPTIDDGDMMVVDVSDTAVADGRIYVFSNGGETFVKRLLRNSSGVVMMRSDNRDLFPNDAPVDSNGDFRIFGRVRWTGRSL</sequence>
<dbReference type="SUPFAM" id="SSF51306">
    <property type="entry name" value="LexA/Signal peptidase"/>
    <property type="match status" value="1"/>
</dbReference>
<keyword evidence="1" id="KW-0805">Transcription regulation</keyword>
<keyword evidence="3" id="KW-0804">Transcription</keyword>
<dbReference type="Gene3D" id="2.10.109.10">
    <property type="entry name" value="Umud Fragment, subunit A"/>
    <property type="match status" value="1"/>
</dbReference>
<dbReference type="AlphaFoldDB" id="A0A1H8V9H3"/>
<feature type="region of interest" description="Disordered" evidence="4">
    <location>
        <begin position="1"/>
        <end position="27"/>
    </location>
</feature>
<organism evidence="6 7">
    <name type="scientific">Rhodopseudomonas pseudopalustris</name>
    <dbReference type="NCBI Taxonomy" id="1513892"/>
    <lineage>
        <taxon>Bacteria</taxon>
        <taxon>Pseudomonadati</taxon>
        <taxon>Pseudomonadota</taxon>
        <taxon>Alphaproteobacteria</taxon>
        <taxon>Hyphomicrobiales</taxon>
        <taxon>Nitrobacteraceae</taxon>
        <taxon>Rhodopseudomonas</taxon>
    </lineage>
</organism>
<keyword evidence="2" id="KW-0238">DNA-binding</keyword>
<accession>A0A1H8V9H3</accession>
<evidence type="ECO:0000259" key="5">
    <source>
        <dbReference type="Pfam" id="PF00717"/>
    </source>
</evidence>
<feature type="domain" description="Peptidase S24/S26A/S26B/S26C" evidence="5">
    <location>
        <begin position="153"/>
        <end position="271"/>
    </location>
</feature>
<dbReference type="Proteomes" id="UP000199615">
    <property type="component" value="Unassembled WGS sequence"/>
</dbReference>
<protein>
    <submittedName>
        <fullName evidence="6">Phage repressor protein C, contains Cro/C1-type HTH and peptisase s24 domains</fullName>
    </submittedName>
</protein>
<evidence type="ECO:0000256" key="3">
    <source>
        <dbReference type="ARBA" id="ARBA00023163"/>
    </source>
</evidence>
<evidence type="ECO:0000313" key="7">
    <source>
        <dbReference type="Proteomes" id="UP000199615"/>
    </source>
</evidence>
<gene>
    <name evidence="6" type="ORF">SAMN05444123_108134</name>
</gene>